<feature type="transmembrane region" description="Helical" evidence="1">
    <location>
        <begin position="381"/>
        <end position="401"/>
    </location>
</feature>
<keyword evidence="1" id="KW-0472">Membrane</keyword>
<dbReference type="Proteomes" id="UP000030700">
    <property type="component" value="Unassembled WGS sequence"/>
</dbReference>
<accession>A0A081BNM7</accession>
<keyword evidence="1" id="KW-0812">Transmembrane</keyword>
<gene>
    <name evidence="3" type="ORF">U14_03239</name>
</gene>
<dbReference type="STRING" id="1499966.U14_03239"/>
<dbReference type="HOGENOM" id="CLU_631154_0_0_0"/>
<feature type="signal peptide" evidence="2">
    <location>
        <begin position="1"/>
        <end position="23"/>
    </location>
</feature>
<protein>
    <submittedName>
        <fullName evidence="3">Uncharacterized protein</fullName>
    </submittedName>
</protein>
<dbReference type="EMBL" id="DF820458">
    <property type="protein sequence ID" value="GAK51993.1"/>
    <property type="molecule type" value="Genomic_DNA"/>
</dbReference>
<organism evidence="3 4">
    <name type="scientific">Candidatus Moduliflexus flocculans</name>
    <dbReference type="NCBI Taxonomy" id="1499966"/>
    <lineage>
        <taxon>Bacteria</taxon>
        <taxon>Candidatus Moduliflexota</taxon>
        <taxon>Candidatus Moduliflexia</taxon>
        <taxon>Candidatus Moduliflexales</taxon>
        <taxon>Candidatus Moduliflexaceae</taxon>
    </lineage>
</organism>
<feature type="chain" id="PRO_5001755302" evidence="2">
    <location>
        <begin position="24"/>
        <end position="407"/>
    </location>
</feature>
<dbReference type="AlphaFoldDB" id="A0A081BNM7"/>
<evidence type="ECO:0000313" key="3">
    <source>
        <dbReference type="EMBL" id="GAK51993.1"/>
    </source>
</evidence>
<keyword evidence="4" id="KW-1185">Reference proteome</keyword>
<reference evidence="3 4" key="1">
    <citation type="journal article" date="2015" name="PeerJ">
        <title>First genomic representation of candidate bacterial phylum KSB3 points to enhanced environmental sensing as a trigger of wastewater bulking.</title>
        <authorList>
            <person name="Sekiguchi Y."/>
            <person name="Ohashi A."/>
            <person name="Parks D.H."/>
            <person name="Yamauchi T."/>
            <person name="Tyson G.W."/>
            <person name="Hugenholtz P."/>
        </authorList>
    </citation>
    <scope>NUCLEOTIDE SEQUENCE [LARGE SCALE GENOMIC DNA]</scope>
</reference>
<proteinExistence type="predicted"/>
<sequence length="407" mass="45032">MKKTIIAMIVGCCVLAVGPIADAALDWRIEWNNASSPQTARVYIFNPERTLQTFSLEAGDVAKITDDDQLSPQLIVGQDIHISLNPGERRIFDMLVYQDIDARQISTKGGGQTYLLSQESYHVLNQYNDPSSRQYPVTIRAITPVEREGAKGNQYVYRSGRGYWMISLADHNHVAEQLIRTGNRMGALHASIQQAILFYTQGNVQLTTEALKVWRAAFPELAPQAIATPTPSCPTFVTFVASNTTQYSSSRKLAIGDVLSPKDRTSATVVMAEDLAYSVPANGQATKSVKTFLMSRTAVPTSQTQYDSITKHDGQSERAIRIGFAENYSCDAIQDVVYYINRQVSTPTTGRLLWERLNKGSNSGCTRSTCFQPCVKSQTQYSALMNLGLVVGAVLPMGLIVRRKRRN</sequence>
<evidence type="ECO:0000256" key="1">
    <source>
        <dbReference type="SAM" id="Phobius"/>
    </source>
</evidence>
<evidence type="ECO:0000256" key="2">
    <source>
        <dbReference type="SAM" id="SignalP"/>
    </source>
</evidence>
<keyword evidence="1" id="KW-1133">Transmembrane helix</keyword>
<name>A0A081BNM7_9BACT</name>
<evidence type="ECO:0000313" key="4">
    <source>
        <dbReference type="Proteomes" id="UP000030700"/>
    </source>
</evidence>
<keyword evidence="2" id="KW-0732">Signal</keyword>